<proteinExistence type="predicted"/>
<keyword evidence="2" id="KW-1185">Reference proteome</keyword>
<dbReference type="AlphaFoldDB" id="A0AAE1P8C1"/>
<gene>
    <name evidence="1" type="ORF">Pmani_024878</name>
</gene>
<comment type="caution">
    <text evidence="1">The sequence shown here is derived from an EMBL/GenBank/DDBJ whole genome shotgun (WGS) entry which is preliminary data.</text>
</comment>
<protein>
    <submittedName>
        <fullName evidence="1">Uncharacterized protein</fullName>
    </submittedName>
</protein>
<dbReference type="Proteomes" id="UP001292094">
    <property type="component" value="Unassembled WGS sequence"/>
</dbReference>
<evidence type="ECO:0000313" key="1">
    <source>
        <dbReference type="EMBL" id="KAK4303076.1"/>
    </source>
</evidence>
<accession>A0AAE1P8C1</accession>
<reference evidence="1" key="1">
    <citation type="submission" date="2023-11" db="EMBL/GenBank/DDBJ databases">
        <title>Genome assemblies of two species of porcelain crab, Petrolisthes cinctipes and Petrolisthes manimaculis (Anomura: Porcellanidae).</title>
        <authorList>
            <person name="Angst P."/>
        </authorList>
    </citation>
    <scope>NUCLEOTIDE SEQUENCE</scope>
    <source>
        <strain evidence="1">PB745_02</strain>
        <tissue evidence="1">Gill</tissue>
    </source>
</reference>
<evidence type="ECO:0000313" key="2">
    <source>
        <dbReference type="Proteomes" id="UP001292094"/>
    </source>
</evidence>
<name>A0AAE1P8C1_9EUCA</name>
<sequence>MDDGRSSLPGKWIKLDGCLKLTVDQAWVTRGLKLEDERTCIISEGGVEDTSSQPASQPELPTVTGEAISEVPLLLPPQTLLDCPSSIP</sequence>
<dbReference type="EMBL" id="JAWZYT010002621">
    <property type="protein sequence ID" value="KAK4303076.1"/>
    <property type="molecule type" value="Genomic_DNA"/>
</dbReference>
<organism evidence="1 2">
    <name type="scientific">Petrolisthes manimaculis</name>
    <dbReference type="NCBI Taxonomy" id="1843537"/>
    <lineage>
        <taxon>Eukaryota</taxon>
        <taxon>Metazoa</taxon>
        <taxon>Ecdysozoa</taxon>
        <taxon>Arthropoda</taxon>
        <taxon>Crustacea</taxon>
        <taxon>Multicrustacea</taxon>
        <taxon>Malacostraca</taxon>
        <taxon>Eumalacostraca</taxon>
        <taxon>Eucarida</taxon>
        <taxon>Decapoda</taxon>
        <taxon>Pleocyemata</taxon>
        <taxon>Anomura</taxon>
        <taxon>Galatheoidea</taxon>
        <taxon>Porcellanidae</taxon>
        <taxon>Petrolisthes</taxon>
    </lineage>
</organism>